<keyword evidence="8" id="KW-0503">Monooxygenase</keyword>
<evidence type="ECO:0000256" key="3">
    <source>
        <dbReference type="ARBA" id="ARBA00010617"/>
    </source>
</evidence>
<keyword evidence="11" id="KW-1185">Reference proteome</keyword>
<dbReference type="PANTHER" id="PTHR47943">
    <property type="entry name" value="CYTOCHROME P450 93A3-LIKE"/>
    <property type="match status" value="1"/>
</dbReference>
<keyword evidence="7" id="KW-0408">Iron</keyword>
<comment type="caution">
    <text evidence="10">The sequence shown here is derived from an EMBL/GenBank/DDBJ whole genome shotgun (WGS) entry which is preliminary data.</text>
</comment>
<keyword evidence="4" id="KW-0349">Heme</keyword>
<proteinExistence type="inferred from homology"/>
<keyword evidence="5" id="KW-0479">Metal-binding</keyword>
<dbReference type="Gene3D" id="1.10.630.10">
    <property type="entry name" value="Cytochrome P450"/>
    <property type="match status" value="1"/>
</dbReference>
<dbReference type="GO" id="GO:0016020">
    <property type="term" value="C:membrane"/>
    <property type="evidence" value="ECO:0007669"/>
    <property type="project" value="UniProtKB-SubCell"/>
</dbReference>
<accession>A0A565BBP4</accession>
<dbReference type="SUPFAM" id="SSF48264">
    <property type="entry name" value="Cytochrome P450"/>
    <property type="match status" value="1"/>
</dbReference>
<evidence type="ECO:0000256" key="9">
    <source>
        <dbReference type="ARBA" id="ARBA00023136"/>
    </source>
</evidence>
<dbReference type="AlphaFoldDB" id="A0A565BBP4"/>
<dbReference type="InterPro" id="IPR036396">
    <property type="entry name" value="Cyt_P450_sf"/>
</dbReference>
<gene>
    <name evidence="10" type="ORF">ANE_LOCUS9478</name>
</gene>
<comment type="similarity">
    <text evidence="3">Belongs to the cytochrome P450 family.</text>
</comment>
<dbReference type="GO" id="GO:0004497">
    <property type="term" value="F:monooxygenase activity"/>
    <property type="evidence" value="ECO:0007669"/>
    <property type="project" value="UniProtKB-KW"/>
</dbReference>
<protein>
    <recommendedName>
        <fullName evidence="12">Cytochrome P450</fullName>
    </recommendedName>
</protein>
<organism evidence="10 11">
    <name type="scientific">Arabis nemorensis</name>
    <dbReference type="NCBI Taxonomy" id="586526"/>
    <lineage>
        <taxon>Eukaryota</taxon>
        <taxon>Viridiplantae</taxon>
        <taxon>Streptophyta</taxon>
        <taxon>Embryophyta</taxon>
        <taxon>Tracheophyta</taxon>
        <taxon>Spermatophyta</taxon>
        <taxon>Magnoliopsida</taxon>
        <taxon>eudicotyledons</taxon>
        <taxon>Gunneridae</taxon>
        <taxon>Pentapetalae</taxon>
        <taxon>rosids</taxon>
        <taxon>malvids</taxon>
        <taxon>Brassicales</taxon>
        <taxon>Brassicaceae</taxon>
        <taxon>Arabideae</taxon>
        <taxon>Arabis</taxon>
    </lineage>
</organism>
<evidence type="ECO:0000256" key="6">
    <source>
        <dbReference type="ARBA" id="ARBA00023002"/>
    </source>
</evidence>
<comment type="subcellular location">
    <subcellularLocation>
        <location evidence="2">Membrane</location>
    </subcellularLocation>
</comment>
<evidence type="ECO:0000256" key="4">
    <source>
        <dbReference type="ARBA" id="ARBA00022617"/>
    </source>
</evidence>
<reference evidence="10" key="1">
    <citation type="submission" date="2019-07" db="EMBL/GenBank/DDBJ databases">
        <authorList>
            <person name="Dittberner H."/>
        </authorList>
    </citation>
    <scope>NUCLEOTIDE SEQUENCE [LARGE SCALE GENOMIC DNA]</scope>
</reference>
<evidence type="ECO:0000313" key="10">
    <source>
        <dbReference type="EMBL" id="VVA99033.1"/>
    </source>
</evidence>
<name>A0A565BBP4_9BRAS</name>
<dbReference type="PANTHER" id="PTHR47943:SF8">
    <property type="entry name" value="CYTOCHROME P450"/>
    <property type="match status" value="1"/>
</dbReference>
<dbReference type="OrthoDB" id="2789670at2759"/>
<dbReference type="GO" id="GO:0016705">
    <property type="term" value="F:oxidoreductase activity, acting on paired donors, with incorporation or reduction of molecular oxygen"/>
    <property type="evidence" value="ECO:0007669"/>
    <property type="project" value="InterPro"/>
</dbReference>
<keyword evidence="6" id="KW-0560">Oxidoreductase</keyword>
<comment type="cofactor">
    <cofactor evidence="1">
        <name>heme</name>
        <dbReference type="ChEBI" id="CHEBI:30413"/>
    </cofactor>
</comment>
<evidence type="ECO:0000256" key="2">
    <source>
        <dbReference type="ARBA" id="ARBA00004370"/>
    </source>
</evidence>
<evidence type="ECO:0000313" key="11">
    <source>
        <dbReference type="Proteomes" id="UP000489600"/>
    </source>
</evidence>
<dbReference type="Proteomes" id="UP000489600">
    <property type="component" value="Unassembled WGS sequence"/>
</dbReference>
<keyword evidence="9" id="KW-0472">Membrane</keyword>
<evidence type="ECO:0000256" key="8">
    <source>
        <dbReference type="ARBA" id="ARBA00023033"/>
    </source>
</evidence>
<evidence type="ECO:0000256" key="1">
    <source>
        <dbReference type="ARBA" id="ARBA00001971"/>
    </source>
</evidence>
<sequence>MKTESVEMVKEAMKLTNNMICRMSMGRSCSEENGEAERVRELVFRKPLEKLGISLFKKELMGVSHEFDELLERIIVEHEEKLDDHQDRDMMDLLLETYRDENAEYKITRNQIKSLFVALTPQRTTQWTMAEIINNPNILERLREEINSVVGKTRLIRETDLPNLPFLGGR</sequence>
<evidence type="ECO:0000256" key="7">
    <source>
        <dbReference type="ARBA" id="ARBA00023004"/>
    </source>
</evidence>
<dbReference type="GO" id="GO:0005506">
    <property type="term" value="F:iron ion binding"/>
    <property type="evidence" value="ECO:0007669"/>
    <property type="project" value="InterPro"/>
</dbReference>
<evidence type="ECO:0000256" key="5">
    <source>
        <dbReference type="ARBA" id="ARBA00022723"/>
    </source>
</evidence>
<dbReference type="InterPro" id="IPR001128">
    <property type="entry name" value="Cyt_P450"/>
</dbReference>
<evidence type="ECO:0008006" key="12">
    <source>
        <dbReference type="Google" id="ProtNLM"/>
    </source>
</evidence>
<dbReference type="GO" id="GO:0020037">
    <property type="term" value="F:heme binding"/>
    <property type="evidence" value="ECO:0007669"/>
    <property type="project" value="InterPro"/>
</dbReference>
<dbReference type="Pfam" id="PF00067">
    <property type="entry name" value="p450"/>
    <property type="match status" value="1"/>
</dbReference>
<dbReference type="EMBL" id="CABITT030000003">
    <property type="protein sequence ID" value="VVA99033.1"/>
    <property type="molecule type" value="Genomic_DNA"/>
</dbReference>